<evidence type="ECO:0000313" key="4">
    <source>
        <dbReference type="Proteomes" id="UP000763802"/>
    </source>
</evidence>
<comment type="similarity">
    <text evidence="1">Belongs to the peptidase S49 family.</text>
</comment>
<keyword evidence="4" id="KW-1185">Reference proteome</keyword>
<dbReference type="PANTHER" id="PTHR42987">
    <property type="entry name" value="PEPTIDASE S49"/>
    <property type="match status" value="1"/>
</dbReference>
<evidence type="ECO:0000256" key="1">
    <source>
        <dbReference type="ARBA" id="ARBA00008683"/>
    </source>
</evidence>
<dbReference type="InterPro" id="IPR033855">
    <property type="entry name" value="Protein_C"/>
</dbReference>
<dbReference type="Proteomes" id="UP000763802">
    <property type="component" value="Unassembled WGS sequence"/>
</dbReference>
<dbReference type="EMBL" id="JAHHDY010000018">
    <property type="protein sequence ID" value="MBT3142908.1"/>
    <property type="molecule type" value="Genomic_DNA"/>
</dbReference>
<evidence type="ECO:0000313" key="3">
    <source>
        <dbReference type="EMBL" id="MBT3142908.1"/>
    </source>
</evidence>
<gene>
    <name evidence="3" type="ORF">KL867_17705</name>
</gene>
<reference evidence="3 4" key="1">
    <citation type="submission" date="2021-05" db="EMBL/GenBank/DDBJ databases">
        <title>Draft genomes of marine bacteria isolated from model chitin particles.</title>
        <authorList>
            <person name="Datta M.S."/>
            <person name="Schwartzman J.A."/>
            <person name="Cordero O."/>
        </authorList>
    </citation>
    <scope>NUCLEOTIDE SEQUENCE [LARGE SCALE GENOMIC DNA]</scope>
    <source>
        <strain evidence="3 4">4E07</strain>
    </source>
</reference>
<comment type="caution">
    <text evidence="3">The sequence shown here is derived from an EMBL/GenBank/DDBJ whole genome shotgun (WGS) entry which is preliminary data.</text>
</comment>
<dbReference type="SUPFAM" id="SSF52096">
    <property type="entry name" value="ClpP/crotonase"/>
    <property type="match status" value="1"/>
</dbReference>
<dbReference type="Pfam" id="PF01343">
    <property type="entry name" value="Peptidase_S49"/>
    <property type="match status" value="1"/>
</dbReference>
<feature type="domain" description="Peptidase S49" evidence="2">
    <location>
        <begin position="124"/>
        <end position="273"/>
    </location>
</feature>
<dbReference type="InterPro" id="IPR002142">
    <property type="entry name" value="Peptidase_S49"/>
</dbReference>
<organism evidence="3 4">
    <name type="scientific">Falsiruegeria litorea</name>
    <dbReference type="NCBI Taxonomy" id="1280831"/>
    <lineage>
        <taxon>Bacteria</taxon>
        <taxon>Pseudomonadati</taxon>
        <taxon>Pseudomonadota</taxon>
        <taxon>Alphaproteobacteria</taxon>
        <taxon>Rhodobacterales</taxon>
        <taxon>Roseobacteraceae</taxon>
        <taxon>Falsiruegeria</taxon>
    </lineage>
</organism>
<dbReference type="CDD" id="cd07022">
    <property type="entry name" value="S49_Sppa_36K_type"/>
    <property type="match status" value="1"/>
</dbReference>
<proteinExistence type="inferred from homology"/>
<accession>A0ABS5WUU3</accession>
<dbReference type="PANTHER" id="PTHR42987:SF4">
    <property type="entry name" value="PROTEASE SOHB-RELATED"/>
    <property type="match status" value="1"/>
</dbReference>
<evidence type="ECO:0000259" key="2">
    <source>
        <dbReference type="Pfam" id="PF01343"/>
    </source>
</evidence>
<sequence length="300" mass="31705">MTQMVSALIGTSHLALSAEHGLPMLQMELPETEASLSVQAIQIERGQRFVVQRGVAFVPVRGVLTPNSALLEKYLGWATYHGLAETMAMVTASDEVRAAVLVFDTPGGAVMGVQAGVEAIRAAAAVKPIHGIIHPLAASAGYWLASQCTDLALTPGSWVGSVGTMSTSYSAMQPGGSGEQLFIQTSAHAGAKRPDASTEEGAKLIQNRIDAMEAEFLTDVSKGRNIEQGEISGRMSRTDSDQDGGDVFWGVMAQVRGLVDSQETLADFLSRIAGQYAPKPRTQSKAYLAQAQAALDQSEL</sequence>
<dbReference type="Gene3D" id="3.90.226.10">
    <property type="entry name" value="2-enoyl-CoA Hydratase, Chain A, domain 1"/>
    <property type="match status" value="1"/>
</dbReference>
<name>A0ABS5WUU3_9RHOB</name>
<dbReference type="InterPro" id="IPR029045">
    <property type="entry name" value="ClpP/crotonase-like_dom_sf"/>
</dbReference>
<dbReference type="RefSeq" id="WP_215194121.1">
    <property type="nucleotide sequence ID" value="NZ_JAHHDY010000018.1"/>
</dbReference>
<protein>
    <submittedName>
        <fullName evidence="3">S49 family peptidase</fullName>
    </submittedName>
</protein>